<reference evidence="1 2" key="1">
    <citation type="submission" date="2018-05" db="EMBL/GenBank/DDBJ databases">
        <title>Genomic Encyclopedia of Type Strains, Phase IV (KMG-IV): sequencing the most valuable type-strain genomes for metagenomic binning, comparative biology and taxonomic classification.</title>
        <authorList>
            <person name="Goeker M."/>
        </authorList>
    </citation>
    <scope>NUCLEOTIDE SEQUENCE [LARGE SCALE GENOMIC DNA]</scope>
    <source>
        <strain evidence="1 2">DSM 44717</strain>
    </source>
</reference>
<evidence type="ECO:0000313" key="2">
    <source>
        <dbReference type="Proteomes" id="UP000246410"/>
    </source>
</evidence>
<comment type="caution">
    <text evidence="1">The sequence shown here is derived from an EMBL/GenBank/DDBJ whole genome shotgun (WGS) entry which is preliminary data.</text>
</comment>
<evidence type="ECO:0000313" key="1">
    <source>
        <dbReference type="EMBL" id="PWV74240.1"/>
    </source>
</evidence>
<organism evidence="1 2">
    <name type="scientific">Nocardia neocaledoniensis</name>
    <dbReference type="NCBI Taxonomy" id="236511"/>
    <lineage>
        <taxon>Bacteria</taxon>
        <taxon>Bacillati</taxon>
        <taxon>Actinomycetota</taxon>
        <taxon>Actinomycetes</taxon>
        <taxon>Mycobacteriales</taxon>
        <taxon>Nocardiaceae</taxon>
        <taxon>Nocardia</taxon>
    </lineage>
</organism>
<dbReference type="RefSeq" id="WP_110038714.1">
    <property type="nucleotide sequence ID" value="NZ_JARWQV010000423.1"/>
</dbReference>
<protein>
    <submittedName>
        <fullName evidence="1">Uncharacterized protein</fullName>
    </submittedName>
</protein>
<accession>A0A317NGR2</accession>
<sequence>MIPIDENIAATPHRIDRTEIPTRRITVYFDGPTPQDALTLEYAATPAEAWEFTSAAVHAGLMVTVDGRVGPGMRRLPCRSLWH</sequence>
<dbReference type="AlphaFoldDB" id="A0A317NGR2"/>
<gene>
    <name evidence="1" type="ORF">DFR69_10651</name>
</gene>
<dbReference type="EMBL" id="QGTL01000006">
    <property type="protein sequence ID" value="PWV74240.1"/>
    <property type="molecule type" value="Genomic_DNA"/>
</dbReference>
<dbReference type="Proteomes" id="UP000246410">
    <property type="component" value="Unassembled WGS sequence"/>
</dbReference>
<proteinExistence type="predicted"/>
<name>A0A317NGR2_9NOCA</name>
<keyword evidence="2" id="KW-1185">Reference proteome</keyword>